<keyword evidence="5 9" id="KW-0175">Coiled coil</keyword>
<reference evidence="12 13" key="1">
    <citation type="submission" date="2017-11" db="EMBL/GenBank/DDBJ databases">
        <title>De novo assembly and phasing of dikaryotic genomes from two isolates of Puccinia coronata f. sp. avenae, the causal agent of oat crown rust.</title>
        <authorList>
            <person name="Miller M.E."/>
            <person name="Zhang Y."/>
            <person name="Omidvar V."/>
            <person name="Sperschneider J."/>
            <person name="Schwessinger B."/>
            <person name="Raley C."/>
            <person name="Palmer J.M."/>
            <person name="Garnica D."/>
            <person name="Upadhyaya N."/>
            <person name="Rathjen J."/>
            <person name="Taylor J.M."/>
            <person name="Park R.F."/>
            <person name="Dodds P.N."/>
            <person name="Hirsch C.D."/>
            <person name="Kianian S.F."/>
            <person name="Figueroa M."/>
        </authorList>
    </citation>
    <scope>NUCLEOTIDE SEQUENCE [LARGE SCALE GENOMIC DNA]</scope>
    <source>
        <strain evidence="12">12SD80</strain>
    </source>
</reference>
<dbReference type="GO" id="GO:0005694">
    <property type="term" value="C:chromosome"/>
    <property type="evidence" value="ECO:0007669"/>
    <property type="project" value="InterPro"/>
</dbReference>
<comment type="similarity">
    <text evidence="2">Belongs to the SMC family. SMC3 subfamily.</text>
</comment>
<feature type="coiled-coil region" evidence="9">
    <location>
        <begin position="187"/>
        <end position="221"/>
    </location>
</feature>
<evidence type="ECO:0000256" key="6">
    <source>
        <dbReference type="ARBA" id="ARBA00023242"/>
    </source>
</evidence>
<dbReference type="InterPro" id="IPR003395">
    <property type="entry name" value="RecF/RecN/SMC_N"/>
</dbReference>
<evidence type="ECO:0000313" key="12">
    <source>
        <dbReference type="EMBL" id="PLW49792.1"/>
    </source>
</evidence>
<dbReference type="PIRSF" id="PIRSF005719">
    <property type="entry name" value="SMC"/>
    <property type="match status" value="1"/>
</dbReference>
<keyword evidence="7" id="KW-0131">Cell cycle</keyword>
<dbReference type="GO" id="GO:0005524">
    <property type="term" value="F:ATP binding"/>
    <property type="evidence" value="ECO:0007669"/>
    <property type="project" value="InterPro"/>
</dbReference>
<comment type="caution">
    <text evidence="12">The sequence shown here is derived from an EMBL/GenBank/DDBJ whole genome shotgun (WGS) entry which is preliminary data.</text>
</comment>
<dbReference type="Gene3D" id="1.20.1060.20">
    <property type="match status" value="1"/>
</dbReference>
<dbReference type="SMART" id="SM00968">
    <property type="entry name" value="SMC_hinge"/>
    <property type="match status" value="1"/>
</dbReference>
<dbReference type="FunFam" id="3.40.50.300:FF:000370">
    <property type="entry name" value="Structural maintenance of chromosomes 3"/>
    <property type="match status" value="1"/>
</dbReference>
<dbReference type="InterPro" id="IPR041741">
    <property type="entry name" value="SMC3_ABC_euk"/>
</dbReference>
<dbReference type="GO" id="GO:0051301">
    <property type="term" value="P:cell division"/>
    <property type="evidence" value="ECO:0007669"/>
    <property type="project" value="UniProtKB-KW"/>
</dbReference>
<feature type="coiled-coil region" evidence="9">
    <location>
        <begin position="695"/>
        <end position="815"/>
    </location>
</feature>
<accession>A0A2N5VII3</accession>
<name>A0A2N5VII3_9BASI</name>
<evidence type="ECO:0000256" key="7">
    <source>
        <dbReference type="ARBA" id="ARBA00023306"/>
    </source>
</evidence>
<gene>
    <name evidence="12" type="ORF">PCASD_01517</name>
</gene>
<evidence type="ECO:0000259" key="11">
    <source>
        <dbReference type="SMART" id="SM00968"/>
    </source>
</evidence>
<feature type="coiled-coil region" evidence="9">
    <location>
        <begin position="979"/>
        <end position="1020"/>
    </location>
</feature>
<evidence type="ECO:0000313" key="13">
    <source>
        <dbReference type="Proteomes" id="UP000235392"/>
    </source>
</evidence>
<keyword evidence="4" id="KW-0498">Mitosis</keyword>
<dbReference type="InterPro" id="IPR036277">
    <property type="entry name" value="SMC_hinge_sf"/>
</dbReference>
<feature type="domain" description="SMC hinge" evidence="11">
    <location>
        <begin position="523"/>
        <end position="635"/>
    </location>
</feature>
<dbReference type="GO" id="GO:0016887">
    <property type="term" value="F:ATP hydrolysis activity"/>
    <property type="evidence" value="ECO:0007669"/>
    <property type="project" value="InterPro"/>
</dbReference>
<feature type="region of interest" description="Disordered" evidence="10">
    <location>
        <begin position="645"/>
        <end position="664"/>
    </location>
</feature>
<dbReference type="InterPro" id="IPR024704">
    <property type="entry name" value="SMC"/>
</dbReference>
<evidence type="ECO:0000256" key="10">
    <source>
        <dbReference type="SAM" id="MobiDB-lite"/>
    </source>
</evidence>
<protein>
    <recommendedName>
        <fullName evidence="8">Structural maintenance of chromosomes protein</fullName>
    </recommendedName>
</protein>
<dbReference type="FunFam" id="3.40.50.300:FF:000424">
    <property type="entry name" value="Structural maintenance of chromosomes 3"/>
    <property type="match status" value="1"/>
</dbReference>
<evidence type="ECO:0000256" key="5">
    <source>
        <dbReference type="ARBA" id="ARBA00023054"/>
    </source>
</evidence>
<dbReference type="GO" id="GO:0007059">
    <property type="term" value="P:chromosome segregation"/>
    <property type="evidence" value="ECO:0007669"/>
    <property type="project" value="UniProtKB-ARBA"/>
</dbReference>
<evidence type="ECO:0000256" key="2">
    <source>
        <dbReference type="ARBA" id="ARBA00005917"/>
    </source>
</evidence>
<dbReference type="Pfam" id="PF06470">
    <property type="entry name" value="SMC_hinge"/>
    <property type="match status" value="1"/>
</dbReference>
<dbReference type="SUPFAM" id="SSF75553">
    <property type="entry name" value="Smc hinge domain"/>
    <property type="match status" value="1"/>
</dbReference>
<dbReference type="PANTHER" id="PTHR43977">
    <property type="entry name" value="STRUCTURAL MAINTENANCE OF CHROMOSOMES PROTEIN 3"/>
    <property type="match status" value="1"/>
</dbReference>
<dbReference type="Gene3D" id="3.30.70.1620">
    <property type="match status" value="1"/>
</dbReference>
<dbReference type="EMBL" id="PGCI01000014">
    <property type="protein sequence ID" value="PLW49792.1"/>
    <property type="molecule type" value="Genomic_DNA"/>
</dbReference>
<evidence type="ECO:0000256" key="3">
    <source>
        <dbReference type="ARBA" id="ARBA00022618"/>
    </source>
</evidence>
<sequence length="1210" mass="139004">MHIESLTIQGFKSYRDATSVERFSPGVNVVVGRNGSGKSNFFSAIRFLLNDQYGSLTREDRQSLLHEGSDNNSTFSAFVEAVFDNSDQRFPTGKNQVIIRRTIGSKKDEYSLDKKSTPKGEIMSLLESAGFSKSNPYYIVPQGRITHLTNIKDVDRLNLLKEVAGTQVYEERRSESVKIMNETSAKRVKIDELLESIETRLNELEEEKKELKEYDQLDRERRCLQYGIYMREMNEISDSLENIESARRKDLEEANGLRGQSVDRERQISNLESQLTAAKQKLESLNQDKLQLEQERRESIKARTQVECMLKDSEDLKEKNGSKKAKWEKEANRLKREIDSKTQQLAILQPKYETQEKEYNQVAERLSELETIITSLYEKQGRSHQFRTQKERDQHIRAELKKLKELVRSGEGSLKQVISDEQSIKDNLAEIESQASEVQTKIDDRKQWLQEKTTELSKIKAEHHQLTERRKALWKEDARISESLANATNAKEKAMKDLRVTMDRNSSQGLDMVQLIMARGDMPGIYGPLYSLFEVDEAHKTAAEATAGNALFHIVVDNDGTAQRLLEILAKDRRGRCTCIPLNRLKPKNVQYPTDNDAIPLIHKLHYDQRYQLAFEQVFAKTIVCRSLEVAGAYMRSHQLNGITSDGDKVDKKGSISGGYHETRRSRLDSSKEIKIWTQKCDEESARSREVKMSIRQLDQQITQLIGQIKNLEGEFERKQNERSPLAAELSSLQENGEALKIRLQKIDRLRQAQEIDVKNLKIQINLLEVELANKMQSNLSDQELERLNSATAEMDSLKLRMLDVNKRKVELTNQKNMIEIELKENLGRRLDEMNSKIEGFGGDSTLSQPSSNQLELAQNELSALTGSIEESNTQLTNIANEIEALIASIQRNESQIENLQAEQAEDAREASKQSKNVERYWAKKILLQQRRDECNNNIRSLGVLPEEAFESYISHRTEKLLRSLQRVTESLKKYSHVNKKALEQYQNFTDERDKLIERREELEKSADSITDLIEVLDRRKDEAIERTFKQVSKNFSEVFEKLVPLGRGRLIMQKRLNDEQRDEDDSDDEDAQQPGLISQYTGVAIKVSFNSKSDEGLRIQQLSGGQKSLVALATIFAIQKCDPAPFYLFDEIDANLDPDRRTSVAAMIGELGKEAQMICTTFRPEMLEHADQFWGVIFNNRRISTIKQIEKTHAKQFVESNERAPPTVT</sequence>
<proteinExistence type="inferred from homology"/>
<evidence type="ECO:0000256" key="4">
    <source>
        <dbReference type="ARBA" id="ARBA00022776"/>
    </source>
</evidence>
<evidence type="ECO:0000256" key="1">
    <source>
        <dbReference type="ARBA" id="ARBA00004123"/>
    </source>
</evidence>
<dbReference type="Pfam" id="PF02463">
    <property type="entry name" value="SMC_N"/>
    <property type="match status" value="1"/>
</dbReference>
<feature type="coiled-coil region" evidence="9">
    <location>
        <begin position="261"/>
        <end position="372"/>
    </location>
</feature>
<dbReference type="GO" id="GO:0005634">
    <property type="term" value="C:nucleus"/>
    <property type="evidence" value="ECO:0007669"/>
    <property type="project" value="UniProtKB-SubCell"/>
</dbReference>
<dbReference type="SUPFAM" id="SSF52540">
    <property type="entry name" value="P-loop containing nucleoside triphosphate hydrolases"/>
    <property type="match status" value="1"/>
</dbReference>
<dbReference type="Proteomes" id="UP000235392">
    <property type="component" value="Unassembled WGS sequence"/>
</dbReference>
<dbReference type="CDD" id="cd03272">
    <property type="entry name" value="ABC_SMC3_euk"/>
    <property type="match status" value="1"/>
</dbReference>
<evidence type="ECO:0000256" key="8">
    <source>
        <dbReference type="PIRNR" id="PIRNR005719"/>
    </source>
</evidence>
<keyword evidence="6 8" id="KW-0539">Nucleus</keyword>
<feature type="coiled-coil region" evidence="9">
    <location>
        <begin position="855"/>
        <end position="910"/>
    </location>
</feature>
<dbReference type="AlphaFoldDB" id="A0A2N5VII3"/>
<feature type="coiled-coil region" evidence="9">
    <location>
        <begin position="421"/>
        <end position="469"/>
    </location>
</feature>
<comment type="subcellular location">
    <subcellularLocation>
        <location evidence="1 8">Nucleus</location>
    </subcellularLocation>
</comment>
<dbReference type="GO" id="GO:0051276">
    <property type="term" value="P:chromosome organization"/>
    <property type="evidence" value="ECO:0007669"/>
    <property type="project" value="InterPro"/>
</dbReference>
<evidence type="ECO:0000256" key="9">
    <source>
        <dbReference type="SAM" id="Coils"/>
    </source>
</evidence>
<dbReference type="Gene3D" id="3.40.50.300">
    <property type="entry name" value="P-loop containing nucleotide triphosphate hydrolases"/>
    <property type="match status" value="2"/>
</dbReference>
<dbReference type="InterPro" id="IPR027417">
    <property type="entry name" value="P-loop_NTPase"/>
</dbReference>
<feature type="compositionally biased region" description="Acidic residues" evidence="10">
    <location>
        <begin position="1061"/>
        <end position="1072"/>
    </location>
</feature>
<organism evidence="12 13">
    <name type="scientific">Puccinia coronata f. sp. avenae</name>
    <dbReference type="NCBI Taxonomy" id="200324"/>
    <lineage>
        <taxon>Eukaryota</taxon>
        <taxon>Fungi</taxon>
        <taxon>Dikarya</taxon>
        <taxon>Basidiomycota</taxon>
        <taxon>Pucciniomycotina</taxon>
        <taxon>Pucciniomycetes</taxon>
        <taxon>Pucciniales</taxon>
        <taxon>Pucciniaceae</taxon>
        <taxon>Puccinia</taxon>
    </lineage>
</organism>
<dbReference type="InterPro" id="IPR010935">
    <property type="entry name" value="SMC_hinge"/>
</dbReference>
<feature type="region of interest" description="Disordered" evidence="10">
    <location>
        <begin position="1056"/>
        <end position="1075"/>
    </location>
</feature>
<keyword evidence="3" id="KW-0132">Cell division</keyword>